<dbReference type="OrthoDB" id="6694955at2"/>
<dbReference type="KEGG" id="ala:BFG52_08010"/>
<dbReference type="EMBL" id="CP016895">
    <property type="protein sequence ID" value="AOA58309.1"/>
    <property type="molecule type" value="Genomic_DNA"/>
</dbReference>
<evidence type="ECO:0000313" key="2">
    <source>
        <dbReference type="Proteomes" id="UP000093391"/>
    </source>
</evidence>
<proteinExistence type="predicted"/>
<keyword evidence="2" id="KW-1185">Reference proteome</keyword>
<sequence length="106" mass="11869">MKANEFVKQLGWLKACSVVNHYSGVVEYKSRDGDLLFKFHVNDLKRLVESHEIVAIHGLEKSKEIVANAPSDDHYYSWVLGGSGVHDKTVNIGELRKAIADVESCQ</sequence>
<dbReference type="Proteomes" id="UP000093391">
    <property type="component" value="Chromosome"/>
</dbReference>
<dbReference type="AlphaFoldDB" id="A0A1B2LZI0"/>
<reference evidence="1 2" key="1">
    <citation type="submission" date="2016-08" db="EMBL/GenBank/DDBJ databases">
        <authorList>
            <person name="Seilhamer J.J."/>
        </authorList>
    </citation>
    <scope>NUCLEOTIDE SEQUENCE [LARGE SCALE GENOMIC DNA]</scope>
    <source>
        <strain evidence="1 2">BRTC-1</strain>
    </source>
</reference>
<accession>A0A1B2LZI0</accession>
<evidence type="ECO:0000313" key="1">
    <source>
        <dbReference type="EMBL" id="AOA58309.1"/>
    </source>
</evidence>
<name>A0A1B2LZI0_9GAMM</name>
<dbReference type="RefSeq" id="WP_067554485.1">
    <property type="nucleotide sequence ID" value="NZ_CP016895.1"/>
</dbReference>
<dbReference type="STRING" id="1789224.BFG52_08010"/>
<protein>
    <submittedName>
        <fullName evidence="1">Uncharacterized protein</fullName>
    </submittedName>
</protein>
<gene>
    <name evidence="1" type="ORF">BFG52_08010</name>
</gene>
<organism evidence="1 2">
    <name type="scientific">Acinetobacter larvae</name>
    <dbReference type="NCBI Taxonomy" id="1789224"/>
    <lineage>
        <taxon>Bacteria</taxon>
        <taxon>Pseudomonadati</taxon>
        <taxon>Pseudomonadota</taxon>
        <taxon>Gammaproteobacteria</taxon>
        <taxon>Moraxellales</taxon>
        <taxon>Moraxellaceae</taxon>
        <taxon>Acinetobacter</taxon>
    </lineage>
</organism>